<keyword evidence="5 10" id="KW-1133">Transmembrane helix</keyword>
<dbReference type="GO" id="GO:0015297">
    <property type="term" value="F:antiporter activity"/>
    <property type="evidence" value="ECO:0007669"/>
    <property type="project" value="UniProtKB-KW"/>
</dbReference>
<name>A0A7I8KN28_SPIIN</name>
<gene>
    <name evidence="12" type="ORF">SI8410_07009889</name>
</gene>
<dbReference type="Proteomes" id="UP000663760">
    <property type="component" value="Chromosome 7"/>
</dbReference>
<proteinExistence type="inferred from homology"/>
<feature type="domain" description="Sodium/calcium exchanger membrane region" evidence="11">
    <location>
        <begin position="357"/>
        <end position="508"/>
    </location>
</feature>
<dbReference type="InterPro" id="IPR051359">
    <property type="entry name" value="CaCA_antiporter"/>
</dbReference>
<evidence type="ECO:0000256" key="1">
    <source>
        <dbReference type="ARBA" id="ARBA00004141"/>
    </source>
</evidence>
<keyword evidence="4 10" id="KW-0812">Transmembrane</keyword>
<protein>
    <recommendedName>
        <fullName evidence="11">Sodium/calcium exchanger membrane region domain-containing protein</fullName>
    </recommendedName>
</protein>
<evidence type="ECO:0000256" key="10">
    <source>
        <dbReference type="SAM" id="Phobius"/>
    </source>
</evidence>
<reference evidence="12" key="1">
    <citation type="submission" date="2020-02" db="EMBL/GenBank/DDBJ databases">
        <authorList>
            <person name="Scholz U."/>
            <person name="Mascher M."/>
            <person name="Fiebig A."/>
        </authorList>
    </citation>
    <scope>NUCLEOTIDE SEQUENCE</scope>
</reference>
<keyword evidence="2" id="KW-0813">Transport</keyword>
<dbReference type="InterPro" id="IPR004837">
    <property type="entry name" value="NaCa_Exmemb"/>
</dbReference>
<dbReference type="GO" id="GO:0016020">
    <property type="term" value="C:membrane"/>
    <property type="evidence" value="ECO:0007669"/>
    <property type="project" value="UniProtKB-SubCell"/>
</dbReference>
<feature type="transmembrane region" description="Helical" evidence="10">
    <location>
        <begin position="354"/>
        <end position="372"/>
    </location>
</feature>
<comment type="similarity">
    <text evidence="9">Belongs to the Ca(2+):cation antiporter (CaCA) (TC 2.A.19) family. Cation/calcium exchanger (CCX) subfamily.</text>
</comment>
<dbReference type="AlphaFoldDB" id="A0A7I8KN28"/>
<dbReference type="Gene3D" id="1.20.1420.30">
    <property type="entry name" value="NCX, central ion-binding region"/>
    <property type="match status" value="2"/>
</dbReference>
<dbReference type="EMBL" id="LR746270">
    <property type="protein sequence ID" value="CAA7399219.1"/>
    <property type="molecule type" value="Genomic_DNA"/>
</dbReference>
<keyword evidence="13" id="KW-1185">Reference proteome</keyword>
<dbReference type="Pfam" id="PF01699">
    <property type="entry name" value="Na_Ca_ex"/>
    <property type="match status" value="2"/>
</dbReference>
<evidence type="ECO:0000256" key="9">
    <source>
        <dbReference type="ARBA" id="ARBA00038187"/>
    </source>
</evidence>
<feature type="transmembrane region" description="Helical" evidence="10">
    <location>
        <begin position="464"/>
        <end position="481"/>
    </location>
</feature>
<keyword evidence="8" id="KW-0739">Sodium transport</keyword>
<dbReference type="GO" id="GO:0008324">
    <property type="term" value="F:monoatomic cation transmembrane transporter activity"/>
    <property type="evidence" value="ECO:0007669"/>
    <property type="project" value="TreeGrafter"/>
</dbReference>
<evidence type="ECO:0000256" key="3">
    <source>
        <dbReference type="ARBA" id="ARBA00022449"/>
    </source>
</evidence>
<evidence type="ECO:0000313" key="13">
    <source>
        <dbReference type="Proteomes" id="UP000663760"/>
    </source>
</evidence>
<evidence type="ECO:0000256" key="5">
    <source>
        <dbReference type="ARBA" id="ARBA00022989"/>
    </source>
</evidence>
<feature type="transmembrane region" description="Helical" evidence="10">
    <location>
        <begin position="323"/>
        <end position="342"/>
    </location>
</feature>
<organism evidence="12 13">
    <name type="scientific">Spirodela intermedia</name>
    <name type="common">Intermediate duckweed</name>
    <dbReference type="NCBI Taxonomy" id="51605"/>
    <lineage>
        <taxon>Eukaryota</taxon>
        <taxon>Viridiplantae</taxon>
        <taxon>Streptophyta</taxon>
        <taxon>Embryophyta</taxon>
        <taxon>Tracheophyta</taxon>
        <taxon>Spermatophyta</taxon>
        <taxon>Magnoliopsida</taxon>
        <taxon>Liliopsida</taxon>
        <taxon>Araceae</taxon>
        <taxon>Lemnoideae</taxon>
        <taxon>Spirodela</taxon>
    </lineage>
</organism>
<sequence>MASLLLPCGTFFLVVFFFFFFLGKTGTVRILGQGGGAAAGGDGCKGLGDADHGGRGYVNYLRFFYCLCGGAPWLGYPLLGLWLLVLFFLLGTTAGDYFCPSLEELSSLLRLPPAVAGATLLALGNGAPDFFASVVSFAAGGRAADEVGLSSVLGGAFFVSTVVVGVISVAVGGGAVTVAVDRFCFLRDLCFLAAALCSLTAVLAIGRINLWGAIFFLSLYFVYVLAISTTACCRRSPLEGLSASLLAGEEEKEDLEGGAREEPKSPRRRGWWRSLLAAPLHLPRRLTIPVVSEERWSKPFAVASAALSPPFLAALWTPRSTELLLAGGLLGLILGGAAVATTERSLPPKGLLQLPWLAVGFLMSIVWAYLAAGELVALLVSLGRILGINPSVLGLTVLAWGNSLGDLTANVAMAVYGGAPGAQVAFSGCYAGPIFNTLVGLGISLLFSAWWSHPSSFPVPAENSSYQLLGFMAAGLLWAAVILTRREMKVDRVLGLGLLTIYCSFLSVRVSDSLGWL</sequence>
<evidence type="ECO:0000256" key="8">
    <source>
        <dbReference type="ARBA" id="ARBA00023201"/>
    </source>
</evidence>
<feature type="transmembrane region" description="Helical" evidence="10">
    <location>
        <begin position="189"/>
        <end position="208"/>
    </location>
</feature>
<dbReference type="PANTHER" id="PTHR12266">
    <property type="entry name" value="NA+/CA2+ K+ INDEPENDENT EXCHANGER"/>
    <property type="match status" value="1"/>
</dbReference>
<evidence type="ECO:0000256" key="6">
    <source>
        <dbReference type="ARBA" id="ARBA00023053"/>
    </source>
</evidence>
<dbReference type="PANTHER" id="PTHR12266:SF36">
    <property type="entry name" value="OS10G0436900 PROTEIN"/>
    <property type="match status" value="1"/>
</dbReference>
<feature type="transmembrane region" description="Helical" evidence="10">
    <location>
        <begin position="214"/>
        <end position="233"/>
    </location>
</feature>
<feature type="transmembrane region" description="Helical" evidence="10">
    <location>
        <begin position="152"/>
        <end position="177"/>
    </location>
</feature>
<dbReference type="GO" id="GO:0006814">
    <property type="term" value="P:sodium ion transport"/>
    <property type="evidence" value="ECO:0007669"/>
    <property type="project" value="UniProtKB-KW"/>
</dbReference>
<accession>A0A7I8KN28</accession>
<evidence type="ECO:0000256" key="4">
    <source>
        <dbReference type="ARBA" id="ARBA00022692"/>
    </source>
</evidence>
<evidence type="ECO:0000256" key="7">
    <source>
        <dbReference type="ARBA" id="ARBA00023136"/>
    </source>
</evidence>
<keyword evidence="6" id="KW-0915">Sodium</keyword>
<keyword evidence="3" id="KW-0050">Antiport</keyword>
<dbReference type="InterPro" id="IPR044880">
    <property type="entry name" value="NCX_ion-bd_dom_sf"/>
</dbReference>
<feature type="transmembrane region" description="Helical" evidence="10">
    <location>
        <begin position="428"/>
        <end position="452"/>
    </location>
</feature>
<dbReference type="OrthoDB" id="407410at2759"/>
<evidence type="ECO:0000256" key="2">
    <source>
        <dbReference type="ARBA" id="ARBA00022448"/>
    </source>
</evidence>
<keyword evidence="8" id="KW-0406">Ion transport</keyword>
<evidence type="ECO:0000259" key="11">
    <source>
        <dbReference type="Pfam" id="PF01699"/>
    </source>
</evidence>
<feature type="domain" description="Sodium/calcium exchanger membrane region" evidence="11">
    <location>
        <begin position="80"/>
        <end position="226"/>
    </location>
</feature>
<keyword evidence="7 10" id="KW-0472">Membrane</keyword>
<comment type="subcellular location">
    <subcellularLocation>
        <location evidence="1">Membrane</location>
        <topology evidence="1">Multi-pass membrane protein</topology>
    </subcellularLocation>
</comment>
<evidence type="ECO:0000313" key="12">
    <source>
        <dbReference type="EMBL" id="CAA7399219.1"/>
    </source>
</evidence>